<proteinExistence type="predicted"/>
<sequence length="344" mass="36232">MLATWGGSGGSGRIGAMSTPEEFTLSGMRCPDCDKFPTCGQGFGQIFPVLIFVQVPHTPGGGRACPRQYFGKVVAARQLVMYPWEKPVSSSSEADIGSVEDSSESYPWLKPAASAEALTTFEEEVAAARSPDEERLLEQIAANVPVALSRSASVSYSEPDRPNWLPLAGVLFGAILVGALAVWWVRPGPSEEPTVPSGPAPKTPPASAPSRTGAEQKPPVAVLIEPSATRPLVEKTLKDGGRTNPFGSALPEAAPPRPPENLPPAAVIRTPPPLPPAPPVLNLVSLAVSTSSRAALIQVTGEGSEPSYHEVTVGDTVAGWRVVEITRERVRLTQGSKKQTLLAQ</sequence>
<dbReference type="HOGENOM" id="CLU_805996_0_0_3"/>
<dbReference type="EnsemblBacteria" id="BAC91847">
    <property type="protein sequence ID" value="BAC91847"/>
    <property type="gene ID" value="BAC91847"/>
</dbReference>
<feature type="compositionally biased region" description="Pro residues" evidence="1">
    <location>
        <begin position="253"/>
        <end position="262"/>
    </location>
</feature>
<dbReference type="KEGG" id="gvi:glr3906"/>
<dbReference type="Proteomes" id="UP000000557">
    <property type="component" value="Chromosome"/>
</dbReference>
<accession>Q7NEH3</accession>
<protein>
    <submittedName>
        <fullName evidence="2">Glr3906 protein</fullName>
    </submittedName>
</protein>
<dbReference type="EMBL" id="BA000045">
    <property type="protein sequence ID" value="BAC91847.1"/>
    <property type="molecule type" value="Genomic_DNA"/>
</dbReference>
<feature type="compositionally biased region" description="Basic and acidic residues" evidence="1">
    <location>
        <begin position="232"/>
        <end position="241"/>
    </location>
</feature>
<feature type="compositionally biased region" description="Pro residues" evidence="1">
    <location>
        <begin position="196"/>
        <end position="207"/>
    </location>
</feature>
<name>Q7NEH3_GLOVI</name>
<dbReference type="AlphaFoldDB" id="Q7NEH3"/>
<feature type="region of interest" description="Disordered" evidence="1">
    <location>
        <begin position="190"/>
        <end position="263"/>
    </location>
</feature>
<organism evidence="2 3">
    <name type="scientific">Gloeobacter violaceus (strain ATCC 29082 / PCC 7421)</name>
    <dbReference type="NCBI Taxonomy" id="251221"/>
    <lineage>
        <taxon>Bacteria</taxon>
        <taxon>Bacillati</taxon>
        <taxon>Cyanobacteriota</taxon>
        <taxon>Cyanophyceae</taxon>
        <taxon>Gloeobacterales</taxon>
        <taxon>Gloeobacteraceae</taxon>
        <taxon>Gloeobacter</taxon>
    </lineage>
</organism>
<evidence type="ECO:0000313" key="2">
    <source>
        <dbReference type="EMBL" id="BAC91847.1"/>
    </source>
</evidence>
<evidence type="ECO:0000313" key="3">
    <source>
        <dbReference type="Proteomes" id="UP000000557"/>
    </source>
</evidence>
<keyword evidence="3" id="KW-1185">Reference proteome</keyword>
<reference evidence="2 3" key="1">
    <citation type="journal article" date="2003" name="DNA Res.">
        <title>Complete genome structure of Gloeobacter violaceus PCC 7421, a cyanobacterium that lacks thylakoids.</title>
        <authorList>
            <person name="Nakamura Y."/>
            <person name="Kaneko T."/>
            <person name="Sato S."/>
            <person name="Mimuro M."/>
            <person name="Miyashita H."/>
            <person name="Tsuchiya T."/>
            <person name="Sasamoto S."/>
            <person name="Watanabe A."/>
            <person name="Kawashima K."/>
            <person name="Kishida Y."/>
            <person name="Kiyokawa C."/>
            <person name="Kohara M."/>
            <person name="Matsumoto M."/>
            <person name="Matsuno A."/>
            <person name="Nakazaki N."/>
            <person name="Shimpo S."/>
            <person name="Takeuchi C."/>
            <person name="Yamada M."/>
            <person name="Tabata S."/>
        </authorList>
    </citation>
    <scope>NUCLEOTIDE SEQUENCE [LARGE SCALE GENOMIC DNA]</scope>
    <source>
        <strain evidence="3">ATCC 29082 / PCC 7421</strain>
    </source>
</reference>
<dbReference type="InParanoid" id="Q7NEH3"/>
<dbReference type="STRING" id="251221.gene:10761423"/>
<dbReference type="PATRIC" id="fig|251221.4.peg.3939"/>
<evidence type="ECO:0000256" key="1">
    <source>
        <dbReference type="SAM" id="MobiDB-lite"/>
    </source>
</evidence>
<gene>
    <name evidence="2" type="ordered locus">glr3906</name>
</gene>
<reference evidence="2 3" key="2">
    <citation type="journal article" date="2003" name="DNA Res.">
        <title>Complete genome structure of Gloeobacter violaceus PCC 7421, a cyanobacterium that lacks thylakoids (supplement).</title>
        <authorList>
            <person name="Nakamura Y."/>
            <person name="Kaneko T."/>
            <person name="Sato S."/>
            <person name="Mimuro M."/>
            <person name="Miyashita H."/>
            <person name="Tsuchiya T."/>
            <person name="Sasamoto S."/>
            <person name="Watanabe A."/>
            <person name="Kawashima K."/>
            <person name="Kishida Y."/>
            <person name="Kiyokawa C."/>
            <person name="Kohara M."/>
            <person name="Matsumoto M."/>
            <person name="Matsuno A."/>
            <person name="Nakazaki N."/>
            <person name="Shimpo S."/>
            <person name="Takeuchi C."/>
            <person name="Yamada M."/>
            <person name="Tabata S."/>
        </authorList>
    </citation>
    <scope>NUCLEOTIDE SEQUENCE [LARGE SCALE GENOMIC DNA]</scope>
    <source>
        <strain evidence="3">ATCC 29082 / PCC 7421</strain>
    </source>
</reference>